<dbReference type="Proteomes" id="UP000005239">
    <property type="component" value="Unassembled WGS sequence"/>
</dbReference>
<dbReference type="AlphaFoldDB" id="A0A2A6BVZ1"/>
<reference evidence="2" key="1">
    <citation type="journal article" date="2008" name="Nat. Genet.">
        <title>The Pristionchus pacificus genome provides a unique perspective on nematode lifestyle and parasitism.</title>
        <authorList>
            <person name="Dieterich C."/>
            <person name="Clifton S.W."/>
            <person name="Schuster L.N."/>
            <person name="Chinwalla A."/>
            <person name="Delehaunty K."/>
            <person name="Dinkelacker I."/>
            <person name="Fulton L."/>
            <person name="Fulton R."/>
            <person name="Godfrey J."/>
            <person name="Minx P."/>
            <person name="Mitreva M."/>
            <person name="Roeseler W."/>
            <person name="Tian H."/>
            <person name="Witte H."/>
            <person name="Yang S.P."/>
            <person name="Wilson R.K."/>
            <person name="Sommer R.J."/>
        </authorList>
    </citation>
    <scope>NUCLEOTIDE SEQUENCE [LARGE SCALE GENOMIC DNA]</scope>
    <source>
        <strain evidence="2">PS312</strain>
    </source>
</reference>
<proteinExistence type="predicted"/>
<name>A0A2A6BVZ1_PRIPA</name>
<gene>
    <name evidence="1" type="primary">WBGene00098856</name>
</gene>
<organism evidence="1 2">
    <name type="scientific">Pristionchus pacificus</name>
    <name type="common">Parasitic nematode worm</name>
    <dbReference type="NCBI Taxonomy" id="54126"/>
    <lineage>
        <taxon>Eukaryota</taxon>
        <taxon>Metazoa</taxon>
        <taxon>Ecdysozoa</taxon>
        <taxon>Nematoda</taxon>
        <taxon>Chromadorea</taxon>
        <taxon>Rhabditida</taxon>
        <taxon>Rhabditina</taxon>
        <taxon>Diplogasteromorpha</taxon>
        <taxon>Diplogasteroidea</taxon>
        <taxon>Neodiplogasteridae</taxon>
        <taxon>Pristionchus</taxon>
    </lineage>
</organism>
<evidence type="ECO:0000313" key="1">
    <source>
        <dbReference type="EnsemblMetazoa" id="PPA09302.1"/>
    </source>
</evidence>
<accession>A0A2A6BVZ1</accession>
<reference evidence="1" key="2">
    <citation type="submission" date="2022-06" db="UniProtKB">
        <authorList>
            <consortium name="EnsemblMetazoa"/>
        </authorList>
    </citation>
    <scope>IDENTIFICATION</scope>
    <source>
        <strain evidence="1">PS312</strain>
    </source>
</reference>
<keyword evidence="2" id="KW-1185">Reference proteome</keyword>
<accession>A0A8R1U720</accession>
<sequence>MQIYKKLHNEISRMLRTRSIDYAMVDCLKMNADQLVMNFEIWISDDGWEVRVESVEASTLKLDSSLNSRTARKRSRLDRAARL</sequence>
<protein>
    <submittedName>
        <fullName evidence="1">Uncharacterized protein</fullName>
    </submittedName>
</protein>
<dbReference type="EnsemblMetazoa" id="PPA09302.1">
    <property type="protein sequence ID" value="PPA09302.1"/>
    <property type="gene ID" value="WBGene00098856"/>
</dbReference>
<evidence type="ECO:0000313" key="2">
    <source>
        <dbReference type="Proteomes" id="UP000005239"/>
    </source>
</evidence>